<organism evidence="4 5">
    <name type="scientific">Tribonema minus</name>
    <dbReference type="NCBI Taxonomy" id="303371"/>
    <lineage>
        <taxon>Eukaryota</taxon>
        <taxon>Sar</taxon>
        <taxon>Stramenopiles</taxon>
        <taxon>Ochrophyta</taxon>
        <taxon>PX clade</taxon>
        <taxon>Xanthophyceae</taxon>
        <taxon>Tribonematales</taxon>
        <taxon>Tribonemataceae</taxon>
        <taxon>Tribonema</taxon>
    </lineage>
</organism>
<feature type="transmembrane region" description="Helical" evidence="2">
    <location>
        <begin position="175"/>
        <end position="194"/>
    </location>
</feature>
<keyword evidence="2" id="KW-0812">Transmembrane</keyword>
<dbReference type="AlphaFoldDB" id="A0A836CNB2"/>
<keyword evidence="2" id="KW-1133">Transmembrane helix</keyword>
<dbReference type="EMBL" id="JAFCMP010000018">
    <property type="protein sequence ID" value="KAG5191558.1"/>
    <property type="molecule type" value="Genomic_DNA"/>
</dbReference>
<accession>A0A836CNB2</accession>
<proteinExistence type="predicted"/>
<protein>
    <submittedName>
        <fullName evidence="4">Uncharacterized protein</fullName>
    </submittedName>
</protein>
<feature type="chain" id="PRO_5032602968" evidence="3">
    <location>
        <begin position="28"/>
        <end position="361"/>
    </location>
</feature>
<evidence type="ECO:0000313" key="4">
    <source>
        <dbReference type="EMBL" id="KAG5191558.1"/>
    </source>
</evidence>
<reference evidence="4" key="1">
    <citation type="submission" date="2021-02" db="EMBL/GenBank/DDBJ databases">
        <title>First Annotated Genome of the Yellow-green Alga Tribonema minus.</title>
        <authorList>
            <person name="Mahan K.M."/>
        </authorList>
    </citation>
    <scope>NUCLEOTIDE SEQUENCE</scope>
    <source>
        <strain evidence="4">UTEX B ZZ1240</strain>
    </source>
</reference>
<evidence type="ECO:0000256" key="1">
    <source>
        <dbReference type="SAM" id="MobiDB-lite"/>
    </source>
</evidence>
<feature type="signal peptide" evidence="3">
    <location>
        <begin position="1"/>
        <end position="27"/>
    </location>
</feature>
<evidence type="ECO:0000256" key="2">
    <source>
        <dbReference type="SAM" id="Phobius"/>
    </source>
</evidence>
<evidence type="ECO:0000313" key="5">
    <source>
        <dbReference type="Proteomes" id="UP000664859"/>
    </source>
</evidence>
<keyword evidence="2" id="KW-0472">Membrane</keyword>
<dbReference type="Proteomes" id="UP000664859">
    <property type="component" value="Unassembled WGS sequence"/>
</dbReference>
<keyword evidence="3" id="KW-0732">Signal</keyword>
<gene>
    <name evidence="4" type="ORF">JKP88DRAFT_251437</name>
</gene>
<name>A0A836CNB2_9STRA</name>
<comment type="caution">
    <text evidence="4">The sequence shown here is derived from an EMBL/GenBank/DDBJ whole genome shotgun (WGS) entry which is preliminary data.</text>
</comment>
<feature type="compositionally biased region" description="Basic and acidic residues" evidence="1">
    <location>
        <begin position="351"/>
        <end position="361"/>
    </location>
</feature>
<evidence type="ECO:0000256" key="3">
    <source>
        <dbReference type="SAM" id="SignalP"/>
    </source>
</evidence>
<keyword evidence="5" id="KW-1185">Reference proteome</keyword>
<sequence>MLIMSRRTLRAVLWLCVWGSSRPECRARTSALAVHEHGSRRAAAAPAIAVLTPTSRTQWDIGSAQVVKWSKDPTVTDVSVYLLATHKEAMDMTATREVRLSTSSPYTSLTFLPRPYLSPVLVRDGEHLRDFAFFIRIDADQQDATTTSPAFIMFDAGYTDTGQGLGLGPLFRNNAGIMVFVILLPIIAAGVYVWRRRLRGLDIFGSSGKPHALAPAYPIHEAAALRLLTPRPASPPVHHDGDDVIEAIIVPESTRAAAAAGGGGGGGGGGSGGRGLLQRRFSRLIAAKDAEAVAAMSPSAWTFAQTARASGAAGVFFFGGGGGGGAHGGGAHGETPSPPPQHALTSIDLEEGQRLDRIHSR</sequence>
<feature type="region of interest" description="Disordered" evidence="1">
    <location>
        <begin position="326"/>
        <end position="361"/>
    </location>
</feature>